<dbReference type="EMBL" id="FSRL01000001">
    <property type="protein sequence ID" value="SIO11291.1"/>
    <property type="molecule type" value="Genomic_DNA"/>
</dbReference>
<dbReference type="InterPro" id="IPR036390">
    <property type="entry name" value="WH_DNA-bd_sf"/>
</dbReference>
<proteinExistence type="predicted"/>
<dbReference type="OrthoDB" id="7875399at2"/>
<dbReference type="STRING" id="1217970.SAMN05444002_2799"/>
<dbReference type="GO" id="GO:0003700">
    <property type="term" value="F:DNA-binding transcription factor activity"/>
    <property type="evidence" value="ECO:0007669"/>
    <property type="project" value="InterPro"/>
</dbReference>
<dbReference type="InterPro" id="IPR039422">
    <property type="entry name" value="MarR/SlyA-like"/>
</dbReference>
<accession>A0A1N6GUN1</accession>
<dbReference type="InterPro" id="IPR036388">
    <property type="entry name" value="WH-like_DNA-bd_sf"/>
</dbReference>
<organism evidence="2 3">
    <name type="scientific">Vannielia litorea</name>
    <dbReference type="NCBI Taxonomy" id="1217970"/>
    <lineage>
        <taxon>Bacteria</taxon>
        <taxon>Pseudomonadati</taxon>
        <taxon>Pseudomonadota</taxon>
        <taxon>Alphaproteobacteria</taxon>
        <taxon>Rhodobacterales</taxon>
        <taxon>Paracoccaceae</taxon>
        <taxon>Vannielia</taxon>
    </lineage>
</organism>
<reference evidence="3" key="1">
    <citation type="submission" date="2016-11" db="EMBL/GenBank/DDBJ databases">
        <authorList>
            <person name="Varghese N."/>
            <person name="Submissions S."/>
        </authorList>
    </citation>
    <scope>NUCLEOTIDE SEQUENCE [LARGE SCALE GENOMIC DNA]</scope>
    <source>
        <strain evidence="3">DSM 29440</strain>
    </source>
</reference>
<feature type="domain" description="HTH marR-type" evidence="1">
    <location>
        <begin position="17"/>
        <end position="149"/>
    </location>
</feature>
<dbReference type="GO" id="GO:0006950">
    <property type="term" value="P:response to stress"/>
    <property type="evidence" value="ECO:0007669"/>
    <property type="project" value="TreeGrafter"/>
</dbReference>
<keyword evidence="3" id="KW-1185">Reference proteome</keyword>
<dbReference type="Gene3D" id="1.10.10.10">
    <property type="entry name" value="Winged helix-like DNA-binding domain superfamily/Winged helix DNA-binding domain"/>
    <property type="match status" value="1"/>
</dbReference>
<dbReference type="Pfam" id="PF12802">
    <property type="entry name" value="MarR_2"/>
    <property type="match status" value="1"/>
</dbReference>
<evidence type="ECO:0000313" key="3">
    <source>
        <dbReference type="Proteomes" id="UP000184932"/>
    </source>
</evidence>
<dbReference type="PANTHER" id="PTHR33164:SF43">
    <property type="entry name" value="HTH-TYPE TRANSCRIPTIONAL REPRESSOR YETL"/>
    <property type="match status" value="1"/>
</dbReference>
<gene>
    <name evidence="2" type="ORF">SAMN05444002_2799</name>
</gene>
<dbReference type="SUPFAM" id="SSF46785">
    <property type="entry name" value="Winged helix' DNA-binding domain"/>
    <property type="match status" value="1"/>
</dbReference>
<protein>
    <submittedName>
        <fullName evidence="2">Transcriptional regulator, MarR family</fullName>
    </submittedName>
</protein>
<name>A0A1N6GUN1_9RHOB</name>
<dbReference type="RefSeq" id="WP_139301282.1">
    <property type="nucleotide sequence ID" value="NZ_FSRL01000001.1"/>
</dbReference>
<evidence type="ECO:0000259" key="1">
    <source>
        <dbReference type="PROSITE" id="PS50995"/>
    </source>
</evidence>
<dbReference type="AlphaFoldDB" id="A0A1N6GUN1"/>
<evidence type="ECO:0000313" key="2">
    <source>
        <dbReference type="EMBL" id="SIO11291.1"/>
    </source>
</evidence>
<dbReference type="PANTHER" id="PTHR33164">
    <property type="entry name" value="TRANSCRIPTIONAL REGULATOR, MARR FAMILY"/>
    <property type="match status" value="1"/>
</dbReference>
<sequence length="158" mass="17519">MADDLADTSRTAPYALRQQIGFKLSRTARLMQQRLEATLATQGLTRLTWCVLSSIGLENRSSPSGIADNLGVTRPMLSRLIKAMSRDGLIEVTLDQNDGRNRQLSLTAEGEAKLRACHPLVQENNAHFSRKLSAKQMQSLHALIDRLIEGEDAYLDSL</sequence>
<dbReference type="InterPro" id="IPR000835">
    <property type="entry name" value="HTH_MarR-typ"/>
</dbReference>
<dbReference type="SMART" id="SM00347">
    <property type="entry name" value="HTH_MARR"/>
    <property type="match status" value="1"/>
</dbReference>
<dbReference type="PROSITE" id="PS50995">
    <property type="entry name" value="HTH_MARR_2"/>
    <property type="match status" value="1"/>
</dbReference>
<dbReference type="PRINTS" id="PR00598">
    <property type="entry name" value="HTHMARR"/>
</dbReference>
<dbReference type="Proteomes" id="UP000184932">
    <property type="component" value="Unassembled WGS sequence"/>
</dbReference>